<dbReference type="Gramene" id="LPERR05G19970.1">
    <property type="protein sequence ID" value="LPERR05G19970.1"/>
    <property type="gene ID" value="LPERR05G19970"/>
</dbReference>
<dbReference type="Proteomes" id="UP000032180">
    <property type="component" value="Chromosome 5"/>
</dbReference>
<evidence type="ECO:0008006" key="3">
    <source>
        <dbReference type="Google" id="ProtNLM"/>
    </source>
</evidence>
<name>A0A0D9WJ58_9ORYZ</name>
<dbReference type="PANTHER" id="PTHR33110:SF135">
    <property type="entry name" value="OS05G0539300 PROTEIN"/>
    <property type="match status" value="1"/>
</dbReference>
<reference evidence="1" key="3">
    <citation type="submission" date="2015-04" db="UniProtKB">
        <authorList>
            <consortium name="EnsemblPlants"/>
        </authorList>
    </citation>
    <scope>IDENTIFICATION</scope>
</reference>
<reference evidence="2" key="2">
    <citation type="submission" date="2013-12" db="EMBL/GenBank/DDBJ databases">
        <authorList>
            <person name="Yu Y."/>
            <person name="Lee S."/>
            <person name="de Baynast K."/>
            <person name="Wissotski M."/>
            <person name="Liu L."/>
            <person name="Talag J."/>
            <person name="Goicoechea J."/>
            <person name="Angelova A."/>
            <person name="Jetty R."/>
            <person name="Kudrna D."/>
            <person name="Golser W."/>
            <person name="Rivera L."/>
            <person name="Zhang J."/>
            <person name="Wing R."/>
        </authorList>
    </citation>
    <scope>NUCLEOTIDE SEQUENCE</scope>
</reference>
<protein>
    <recommendedName>
        <fullName evidence="3">F-box domain-containing protein</fullName>
    </recommendedName>
</protein>
<reference evidence="1 2" key="1">
    <citation type="submission" date="2012-08" db="EMBL/GenBank/DDBJ databases">
        <title>Oryza genome evolution.</title>
        <authorList>
            <person name="Wing R.A."/>
        </authorList>
    </citation>
    <scope>NUCLEOTIDE SEQUENCE</scope>
</reference>
<evidence type="ECO:0000313" key="2">
    <source>
        <dbReference type="Proteomes" id="UP000032180"/>
    </source>
</evidence>
<keyword evidence="2" id="KW-1185">Reference proteome</keyword>
<dbReference type="HOGENOM" id="CLU_1221251_0_0_1"/>
<sequence length="227" mass="25323">MAADPSRRQWANLSDEALFEIVRRIPCEFDRVCRTWRRALPRLKLPPPPPPLTRFNLPAPADPLLPGLKLLVAPPRIKFSPPHPPLPLLLLPEDDGHGFAFSCVLSESRAGAATKSECRTHPFSLPPVARRAHWFGSYDGAWLFLAAESQGARDRDHHLLVNLRNFQQINLPNEINMLVPEEEDEPPVMETGCIGIVAATLSRPPTEERCIVAAIIELPNAAHRIAF</sequence>
<dbReference type="PANTHER" id="PTHR33110">
    <property type="entry name" value="F-BOX/KELCH-REPEAT PROTEIN-RELATED"/>
    <property type="match status" value="1"/>
</dbReference>
<evidence type="ECO:0000313" key="1">
    <source>
        <dbReference type="EnsemblPlants" id="LPERR05G19970.1"/>
    </source>
</evidence>
<organism evidence="1 2">
    <name type="scientific">Leersia perrieri</name>
    <dbReference type="NCBI Taxonomy" id="77586"/>
    <lineage>
        <taxon>Eukaryota</taxon>
        <taxon>Viridiplantae</taxon>
        <taxon>Streptophyta</taxon>
        <taxon>Embryophyta</taxon>
        <taxon>Tracheophyta</taxon>
        <taxon>Spermatophyta</taxon>
        <taxon>Magnoliopsida</taxon>
        <taxon>Liliopsida</taxon>
        <taxon>Poales</taxon>
        <taxon>Poaceae</taxon>
        <taxon>BOP clade</taxon>
        <taxon>Oryzoideae</taxon>
        <taxon>Oryzeae</taxon>
        <taxon>Oryzinae</taxon>
        <taxon>Leersia</taxon>
    </lineage>
</organism>
<proteinExistence type="predicted"/>
<dbReference type="STRING" id="77586.A0A0D9WJ58"/>
<accession>A0A0D9WJ58</accession>
<dbReference type="AlphaFoldDB" id="A0A0D9WJ58"/>
<dbReference type="EnsemblPlants" id="LPERR05G19970.1">
    <property type="protein sequence ID" value="LPERR05G19970.1"/>
    <property type="gene ID" value="LPERR05G19970"/>
</dbReference>